<feature type="repeat" description="CSPG" evidence="5">
    <location>
        <begin position="641"/>
        <end position="739"/>
    </location>
</feature>
<dbReference type="PROSITE" id="PS51854">
    <property type="entry name" value="CSPG"/>
    <property type="match status" value="15"/>
</dbReference>
<dbReference type="Proteomes" id="UP001066276">
    <property type="component" value="Chromosome 3_2"/>
</dbReference>
<feature type="transmembrane region" description="Helical" evidence="7">
    <location>
        <begin position="2231"/>
        <end position="2256"/>
    </location>
</feature>
<reference evidence="9" key="1">
    <citation type="journal article" date="2022" name="bioRxiv">
        <title>Sequencing and chromosome-scale assembly of the giantPleurodeles waltlgenome.</title>
        <authorList>
            <person name="Brown T."/>
            <person name="Elewa A."/>
            <person name="Iarovenko S."/>
            <person name="Subramanian E."/>
            <person name="Araus A.J."/>
            <person name="Petzold A."/>
            <person name="Susuki M."/>
            <person name="Suzuki K.-i.T."/>
            <person name="Hayashi T."/>
            <person name="Toyoda A."/>
            <person name="Oliveira C."/>
            <person name="Osipova E."/>
            <person name="Leigh N.D."/>
            <person name="Simon A."/>
            <person name="Yun M.H."/>
        </authorList>
    </citation>
    <scope>NUCLEOTIDE SEQUENCE</scope>
    <source>
        <strain evidence="9">20211129_DDA</strain>
        <tissue evidence="9">Liver</tissue>
    </source>
</reference>
<feature type="repeat" description="CSPG" evidence="5">
    <location>
        <begin position="1451"/>
        <end position="1542"/>
    </location>
</feature>
<name>A0AAV7TZ65_PLEWA</name>
<organism evidence="9 10">
    <name type="scientific">Pleurodeles waltl</name>
    <name type="common">Iberian ribbed newt</name>
    <dbReference type="NCBI Taxonomy" id="8319"/>
    <lineage>
        <taxon>Eukaryota</taxon>
        <taxon>Metazoa</taxon>
        <taxon>Chordata</taxon>
        <taxon>Craniata</taxon>
        <taxon>Vertebrata</taxon>
        <taxon>Euteleostomi</taxon>
        <taxon>Amphibia</taxon>
        <taxon>Batrachia</taxon>
        <taxon>Caudata</taxon>
        <taxon>Salamandroidea</taxon>
        <taxon>Salamandridae</taxon>
        <taxon>Pleurodelinae</taxon>
        <taxon>Pleurodeles</taxon>
    </lineage>
</organism>
<dbReference type="InterPro" id="IPR013320">
    <property type="entry name" value="ConA-like_dom_sf"/>
</dbReference>
<evidence type="ECO:0000313" key="10">
    <source>
        <dbReference type="Proteomes" id="UP001066276"/>
    </source>
</evidence>
<feature type="repeat" description="CSPG" evidence="5">
    <location>
        <begin position="1109"/>
        <end position="1199"/>
    </location>
</feature>
<dbReference type="PANTHER" id="PTHR45739">
    <property type="entry name" value="MATRIX PROTEIN, PUTATIVE-RELATED"/>
    <property type="match status" value="1"/>
</dbReference>
<dbReference type="SMART" id="SM00282">
    <property type="entry name" value="LamG"/>
    <property type="match status" value="2"/>
</dbReference>
<proteinExistence type="predicted"/>
<feature type="region of interest" description="Disordered" evidence="6">
    <location>
        <begin position="2290"/>
        <end position="2341"/>
    </location>
</feature>
<dbReference type="CDD" id="cd00110">
    <property type="entry name" value="LamG"/>
    <property type="match status" value="2"/>
</dbReference>
<keyword evidence="10" id="KW-1185">Reference proteome</keyword>
<evidence type="ECO:0000256" key="4">
    <source>
        <dbReference type="PROSITE-ProRule" id="PRU00122"/>
    </source>
</evidence>
<evidence type="ECO:0000313" key="9">
    <source>
        <dbReference type="EMBL" id="KAJ1181466.1"/>
    </source>
</evidence>
<evidence type="ECO:0000256" key="1">
    <source>
        <dbReference type="ARBA" id="ARBA00022729"/>
    </source>
</evidence>
<keyword evidence="2" id="KW-0677">Repeat</keyword>
<feature type="compositionally biased region" description="Polar residues" evidence="6">
    <location>
        <begin position="2326"/>
        <end position="2341"/>
    </location>
</feature>
<feature type="repeat" description="CSPG" evidence="5">
    <location>
        <begin position="758"/>
        <end position="853"/>
    </location>
</feature>
<feature type="repeat" description="CSPG" evidence="5">
    <location>
        <begin position="1682"/>
        <end position="1781"/>
    </location>
</feature>
<dbReference type="Pfam" id="PF16184">
    <property type="entry name" value="Cadherin_3"/>
    <property type="match status" value="14"/>
</dbReference>
<feature type="repeat" description="CSPG" evidence="5">
    <location>
        <begin position="529"/>
        <end position="624"/>
    </location>
</feature>
<comment type="caution">
    <text evidence="4">Lacks conserved residue(s) required for the propagation of feature annotation.</text>
</comment>
<dbReference type="Pfam" id="PF02210">
    <property type="entry name" value="Laminin_G_2"/>
    <property type="match status" value="2"/>
</dbReference>
<evidence type="ECO:0000256" key="2">
    <source>
        <dbReference type="ARBA" id="ARBA00022737"/>
    </source>
</evidence>
<dbReference type="PROSITE" id="PS50025">
    <property type="entry name" value="LAM_G_DOMAIN"/>
    <property type="match status" value="2"/>
</dbReference>
<keyword evidence="1" id="KW-0732">Signal</keyword>
<accession>A0AAV7TZ65</accession>
<dbReference type="InterPro" id="IPR001791">
    <property type="entry name" value="Laminin_G"/>
</dbReference>
<sequence>MEVPVAEAYDEVTLHMQFHTGRPEGLLFLAAGDSDYLLVELRDGAVQVRMDFGSGDVQVNSPEGLKLDNLVTHEFELKVSNGKMTLLTDSLSNITAEIPGPWQELNVHHGIYIGGSGDLELPYLTEASIPFRGCLHSTIFNNIDLLSLLTSNSGSRTVHEVKDGCSREFSAGRDEPFSFSGPRSFIAFPSWNARENVVIEFRMMSTMEQAPLIFQSGTQHDFLYLEIINGYLRGTVNSRKGAVKLQNNIYVNDDQPHDIRIYIDAHTFEISVDNFETRTSKTGMPSFLRPQENLLLGGFDEETLDILRESLAGYNLRDDRTYKSFVGCIEELRINLEKKSLQDALVTKDVMAGCENEDYEDEYDYYDAPTTVAPTSTPSMWQGLRLPIIEPCHLETGLPIIFQNFTKLLKISPLVLREGGTSILESRHIQPTIDLSAIGIRPSQVVFSVTHDARYGFLELDVPGASTRKKFTLLDLMKHKVKYVHDGSEGSMDQLAFEVTINAKVMIPECLRKGQVYLFPISITPTNDPPQVVFPHGNILMVLEHTRNVLNSDIINVIDADTPCDSLKILIASGKSMERGYVENDYQPGQAIEEFSCNELKASSVAFVHRGELAQELHLQASDGFSRGSTSTLFIIAKEPEIIVSNNTGLIISQGDTTAITTTNLSVETNAVKQKVDIFYRLTEPLKFGELRKKGSTGEWKSVETFQQQDIDNEQIKYFSTDAEHHQKDITESIEFEVQVGKKILSNNFFFIEVKKSLIKLLNMAPLELKRSRQRNITARELQAVLEGQSLDAASYQYVILQAPRKGNLMLEGQRLTEGLSFTQENLLRNSVTYEASVRNPKETEDNFQFRIYVTSHVSPVFTYKIKIGADPHAPMLTNVLLSVPEGGEVIITSDHLFVKSSISMNYLYEVIEGPQHGRLFRRSPPRQLSSNEALTEFSNDDLLQGRVVYQHDGSETTEDDIPFVAIRQIEGSAEALYFDRDVEEVRGVFRVSIQPVNDNVPVQVVNKVFNVVRGGQRLLTTSDIAFTDKDSGSTDAQLVMVRRGVPFGKIVFIEDTAHQVFRFTQEDLRKKKVLFVHSGADHGWFQLQVSDGLHQVTALVEVQASDPYIEIVNNTGLLVHQGGEKVLDDSVLRLETNMDIRNEEDVSFRIITPPTEGAIRKGEQQVSSFSQKDFLSGDIIYYHNGSTNARDFFEFSVEANQVLVEDNVEITVVLEGGNPPQVIHNEKIYVFQGEAAEIKKEDLMVSDENSFPHEIVYIVRSPPRLGVLVTVSHSDTSDGSLNNIQAFTQEEINAGSVLYLSSKPEPGSDPFILDVSNGAKVLEGLVVQLEVLPMTVPFRVQNITVEEGGTRVLSTDVLQIPSSYFTNLNLEFTVMEPPMHGAIRNAERHGGESLLSFTWNEVEQQLILYEHDDTETKIDAFTLAANVSEIDRQSRPATIRVDIRPVNDESPVLTVNAGLQIWEGATTAITAEVLSSIDKDSPPEEVVYTIQPPASGKVLLRSSSGNKETMTFTQAQVDEGLIVYLHQGSPDGGFAFDISDGDNVSPGHFFTVTAKSLVITMEAKKDLVVCPGFSQPITNQTLRAATNTEVPLSSPLLYSVVEPPRLGQLVKIWLSSNDTGLTTFSQDEVDAGKIFYQHTMPLVPFWISQDAFSFRVSSSNATTELQTLQVNISFEAGCHHRSHLWVNKGLSVGKHQRAAINTSSLDASNLLARLPESNRSIYDVVFLLSEFPSHGQLSLADGPIMEKRPYFFQSDLHSGGLEYVHNSSETQEDSFKFTPWIWPSGQVFSEAPQEPGALIISESFNITVREVYEHPPVLLTQSPSLQVLQGSTVTLTTEHLNVMDLDSTPDKIEYTIIKRPTSGFLAHSDNSAVPIVQFTQKDVNEGRLIFIVTGSSATDAFSLSISDGYHQAIHTFLTVNVLPAVLTVTNKKPVEIRQDQKQTTLTQDHLLAVSDVVQQNILYRITRAPQFGQLRVNRKVVQEFSQKQVDKGEVSFIFTDLSSSRDEFLFVATSGGANATGVVLISVKPLVSIQRGIILPRGTTVLMDTHILDASELANKTNSVPTFKVLRAPRSSQFVKVMKGGKTRPMSADIFTQSDLEQGLIGLEVLEVEKGGQPVQNDSFQVELAAKGVPPASATLKFTTRIYDPSFPYQATLLQFPLGPQAPETSSALYVDSYTMTLAPWHVTEDSLIANSSGAGISPTVPHSESPTNPPPMQRASFLSFIEANMFTIILPVCLIILLSVLGLLLLYYLIRRNKTGKHHVQGTAFKTKNGSVDQETFRKTDPNQAIPLSTMKPLESTVPESPTPRPMETGGQADPELLQSCRTSNPGLKNNQYWV</sequence>
<dbReference type="GO" id="GO:0009653">
    <property type="term" value="P:anatomical structure morphogenesis"/>
    <property type="evidence" value="ECO:0007669"/>
    <property type="project" value="TreeGrafter"/>
</dbReference>
<dbReference type="Gene3D" id="2.60.120.200">
    <property type="match status" value="2"/>
</dbReference>
<feature type="repeat" description="CSPG" evidence="5">
    <location>
        <begin position="873"/>
        <end position="967"/>
    </location>
</feature>
<feature type="repeat" description="CSPG" evidence="5">
    <location>
        <begin position="405"/>
        <end position="500"/>
    </location>
</feature>
<evidence type="ECO:0000256" key="5">
    <source>
        <dbReference type="PROSITE-ProRule" id="PRU01201"/>
    </source>
</evidence>
<feature type="domain" description="Laminin G" evidence="8">
    <location>
        <begin position="175"/>
        <end position="354"/>
    </location>
</feature>
<feature type="repeat" description="CSPG" evidence="5">
    <location>
        <begin position="1559"/>
        <end position="1658"/>
    </location>
</feature>
<feature type="repeat" description="CSPG" evidence="5">
    <location>
        <begin position="1220"/>
        <end position="1317"/>
    </location>
</feature>
<feature type="domain" description="Laminin G" evidence="8">
    <location>
        <begin position="1"/>
        <end position="165"/>
    </location>
</feature>
<evidence type="ECO:0000259" key="8">
    <source>
        <dbReference type="PROSITE" id="PS50025"/>
    </source>
</evidence>
<dbReference type="InterPro" id="IPR051561">
    <property type="entry name" value="FRAS1_ECM"/>
</dbReference>
<evidence type="ECO:0000256" key="3">
    <source>
        <dbReference type="ARBA" id="ARBA00023180"/>
    </source>
</evidence>
<feature type="repeat" description="CSPG" evidence="5">
    <location>
        <begin position="1924"/>
        <end position="2014"/>
    </location>
</feature>
<evidence type="ECO:0000256" key="7">
    <source>
        <dbReference type="SAM" id="Phobius"/>
    </source>
</evidence>
<feature type="repeat" description="CSPG" evidence="5">
    <location>
        <begin position="2029"/>
        <end position="2130"/>
    </location>
</feature>
<evidence type="ECO:0000256" key="6">
    <source>
        <dbReference type="SAM" id="MobiDB-lite"/>
    </source>
</evidence>
<feature type="repeat" description="CSPG" evidence="5">
    <location>
        <begin position="1335"/>
        <end position="1427"/>
    </location>
</feature>
<feature type="repeat" description="CSPG" evidence="5">
    <location>
        <begin position="1001"/>
        <end position="1093"/>
    </location>
</feature>
<dbReference type="EMBL" id="JANPWB010000006">
    <property type="protein sequence ID" value="KAJ1181466.1"/>
    <property type="molecule type" value="Genomic_DNA"/>
</dbReference>
<feature type="repeat" description="CSPG" evidence="5">
    <location>
        <begin position="1817"/>
        <end position="1909"/>
    </location>
</feature>
<protein>
    <recommendedName>
        <fullName evidence="8">Laminin G domain-containing protein</fullName>
    </recommendedName>
</protein>
<keyword evidence="7" id="KW-0472">Membrane</keyword>
<keyword evidence="3" id="KW-0325">Glycoprotein</keyword>
<dbReference type="InterPro" id="IPR039005">
    <property type="entry name" value="CSPG_rpt"/>
</dbReference>
<keyword evidence="7" id="KW-0812">Transmembrane</keyword>
<comment type="caution">
    <text evidence="9">The sequence shown here is derived from an EMBL/GenBank/DDBJ whole genome shotgun (WGS) entry which is preliminary data.</text>
</comment>
<keyword evidence="7" id="KW-1133">Transmembrane helix</keyword>
<gene>
    <name evidence="9" type="ORF">NDU88_006673</name>
</gene>
<dbReference type="PANTHER" id="PTHR45739:SF13">
    <property type="entry name" value="CHONDROITIN SULFATE PROTEOGLYCAN 4"/>
    <property type="match status" value="1"/>
</dbReference>
<dbReference type="SUPFAM" id="SSF49899">
    <property type="entry name" value="Concanavalin A-like lectins/glucanases"/>
    <property type="match status" value="2"/>
</dbReference>